<dbReference type="EMBL" id="BSSV01000008">
    <property type="protein sequence ID" value="GLX86889.1"/>
    <property type="molecule type" value="Genomic_DNA"/>
</dbReference>
<dbReference type="InterPro" id="IPR002481">
    <property type="entry name" value="FUR"/>
</dbReference>
<evidence type="ECO:0008006" key="9">
    <source>
        <dbReference type="Google" id="ProtNLM"/>
    </source>
</evidence>
<dbReference type="PANTHER" id="PTHR33202">
    <property type="entry name" value="ZINC UPTAKE REGULATION PROTEIN"/>
    <property type="match status" value="1"/>
</dbReference>
<dbReference type="Proteomes" id="UP001157134">
    <property type="component" value="Unassembled WGS sequence"/>
</dbReference>
<comment type="similarity">
    <text evidence="1">Belongs to the Fur family.</text>
</comment>
<evidence type="ECO:0000256" key="2">
    <source>
        <dbReference type="ARBA" id="ARBA00022491"/>
    </source>
</evidence>
<keyword evidence="3" id="KW-0862">Zinc</keyword>
<keyword evidence="2" id="KW-0678">Repressor</keyword>
<dbReference type="InterPro" id="IPR036388">
    <property type="entry name" value="WH-like_DNA-bd_sf"/>
</dbReference>
<evidence type="ECO:0000256" key="5">
    <source>
        <dbReference type="ARBA" id="ARBA00023125"/>
    </source>
</evidence>
<gene>
    <name evidence="7" type="ORF">tloyanaT_31420</name>
</gene>
<keyword evidence="8" id="KW-1185">Reference proteome</keyword>
<proteinExistence type="inferred from homology"/>
<evidence type="ECO:0000256" key="6">
    <source>
        <dbReference type="ARBA" id="ARBA00023163"/>
    </source>
</evidence>
<dbReference type="Pfam" id="PF01475">
    <property type="entry name" value="FUR"/>
    <property type="match status" value="1"/>
</dbReference>
<dbReference type="Gene3D" id="3.30.1490.190">
    <property type="match status" value="1"/>
</dbReference>
<protein>
    <recommendedName>
        <fullName evidence="9">Transcriptional repressor</fullName>
    </recommendedName>
</protein>
<reference evidence="7 8" key="1">
    <citation type="submission" date="2023-03" db="EMBL/GenBank/DDBJ databases">
        <title>Thalassotalea loyana LMG 22536T draft genome sequence.</title>
        <authorList>
            <person name="Sawabe T."/>
        </authorList>
    </citation>
    <scope>NUCLEOTIDE SEQUENCE [LARGE SCALE GENOMIC DNA]</scope>
    <source>
        <strain evidence="7 8">LMG 22536</strain>
    </source>
</reference>
<dbReference type="InterPro" id="IPR036390">
    <property type="entry name" value="WH_DNA-bd_sf"/>
</dbReference>
<sequence>MNDVSIQEIISRAKRLCEMRGGKLTAKRQKVLTILLQAEKAISAYELIDHFSEQFDETLTPMSAYRILEFLESVHLAHKLNIANKYVACNQINETVKHTFPQLLFCDKCQKVDEIAMPITSLETISQTLHSNGFMLSSPQLELACICHQCSNE</sequence>
<evidence type="ECO:0000313" key="8">
    <source>
        <dbReference type="Proteomes" id="UP001157134"/>
    </source>
</evidence>
<evidence type="ECO:0000256" key="1">
    <source>
        <dbReference type="ARBA" id="ARBA00007957"/>
    </source>
</evidence>
<dbReference type="RefSeq" id="WP_284300388.1">
    <property type="nucleotide sequence ID" value="NZ_BSSV01000008.1"/>
</dbReference>
<dbReference type="Gene3D" id="1.10.10.10">
    <property type="entry name" value="Winged helix-like DNA-binding domain superfamily/Winged helix DNA-binding domain"/>
    <property type="match status" value="1"/>
</dbReference>
<name>A0ABQ6HGX6_9GAMM</name>
<evidence type="ECO:0000256" key="4">
    <source>
        <dbReference type="ARBA" id="ARBA00023015"/>
    </source>
</evidence>
<dbReference type="InterPro" id="IPR043135">
    <property type="entry name" value="Fur_C"/>
</dbReference>
<organism evidence="7 8">
    <name type="scientific">Thalassotalea loyana</name>
    <dbReference type="NCBI Taxonomy" id="280483"/>
    <lineage>
        <taxon>Bacteria</taxon>
        <taxon>Pseudomonadati</taxon>
        <taxon>Pseudomonadota</taxon>
        <taxon>Gammaproteobacteria</taxon>
        <taxon>Alteromonadales</taxon>
        <taxon>Colwelliaceae</taxon>
        <taxon>Thalassotalea</taxon>
    </lineage>
</organism>
<dbReference type="SUPFAM" id="SSF46785">
    <property type="entry name" value="Winged helix' DNA-binding domain"/>
    <property type="match status" value="1"/>
</dbReference>
<keyword evidence="6" id="KW-0804">Transcription</keyword>
<evidence type="ECO:0000313" key="7">
    <source>
        <dbReference type="EMBL" id="GLX86889.1"/>
    </source>
</evidence>
<accession>A0ABQ6HGX6</accession>
<keyword evidence="4" id="KW-0805">Transcription regulation</keyword>
<comment type="caution">
    <text evidence="7">The sequence shown here is derived from an EMBL/GenBank/DDBJ whole genome shotgun (WGS) entry which is preliminary data.</text>
</comment>
<evidence type="ECO:0000256" key="3">
    <source>
        <dbReference type="ARBA" id="ARBA00022833"/>
    </source>
</evidence>
<dbReference type="PANTHER" id="PTHR33202:SF6">
    <property type="entry name" value="ZINC UPTAKE REGULATION PROTEIN"/>
    <property type="match status" value="1"/>
</dbReference>
<keyword evidence="5" id="KW-0238">DNA-binding</keyword>